<feature type="region of interest" description="Disordered" evidence="1">
    <location>
        <begin position="1"/>
        <end position="29"/>
    </location>
</feature>
<protein>
    <submittedName>
        <fullName evidence="2">Uncharacterized protein</fullName>
    </submittedName>
</protein>
<sequence>LISSAGCRTPGPMGKSVAGGGDGALTPPAAVSWQSQSTFTAGRLQLDFELGARARARILPDPDLDKILSVFRPTEP</sequence>
<feature type="non-terminal residue" evidence="2">
    <location>
        <position position="1"/>
    </location>
</feature>
<dbReference type="EMBL" id="BARU01012921">
    <property type="protein sequence ID" value="GAH31851.1"/>
    <property type="molecule type" value="Genomic_DNA"/>
</dbReference>
<comment type="caution">
    <text evidence="2">The sequence shown here is derived from an EMBL/GenBank/DDBJ whole genome shotgun (WGS) entry which is preliminary data.</text>
</comment>
<reference evidence="2" key="1">
    <citation type="journal article" date="2014" name="Front. Microbiol.">
        <title>High frequency of phylogenetically diverse reductive dehalogenase-homologous genes in deep subseafloor sedimentary metagenomes.</title>
        <authorList>
            <person name="Kawai M."/>
            <person name="Futagami T."/>
            <person name="Toyoda A."/>
            <person name="Takaki Y."/>
            <person name="Nishi S."/>
            <person name="Hori S."/>
            <person name="Arai W."/>
            <person name="Tsubouchi T."/>
            <person name="Morono Y."/>
            <person name="Uchiyama I."/>
            <person name="Ito T."/>
            <person name="Fujiyama A."/>
            <person name="Inagaki F."/>
            <person name="Takami H."/>
        </authorList>
    </citation>
    <scope>NUCLEOTIDE SEQUENCE</scope>
    <source>
        <strain evidence="2">Expedition CK06-06</strain>
    </source>
</reference>
<evidence type="ECO:0000256" key="1">
    <source>
        <dbReference type="SAM" id="MobiDB-lite"/>
    </source>
</evidence>
<accession>X1EEZ0</accession>
<organism evidence="2">
    <name type="scientific">marine sediment metagenome</name>
    <dbReference type="NCBI Taxonomy" id="412755"/>
    <lineage>
        <taxon>unclassified sequences</taxon>
        <taxon>metagenomes</taxon>
        <taxon>ecological metagenomes</taxon>
    </lineage>
</organism>
<dbReference type="AlphaFoldDB" id="X1EEZ0"/>
<evidence type="ECO:0000313" key="2">
    <source>
        <dbReference type="EMBL" id="GAH31851.1"/>
    </source>
</evidence>
<name>X1EEZ0_9ZZZZ</name>
<gene>
    <name evidence="2" type="ORF">S03H2_23593</name>
</gene>
<proteinExistence type="predicted"/>